<name>A0ABV2UU29_9ACTN</name>
<accession>A0ABV2UU29</accession>
<dbReference type="RefSeq" id="WP_355394648.1">
    <property type="nucleotide sequence ID" value="NZ_JBEGHN010000012.1"/>
</dbReference>
<keyword evidence="2" id="KW-0328">Glycosyltransferase</keyword>
<sequence length="382" mass="41365">MQSYVPKYRATFFQHVQTCLDAEGVALEVLHGPPLPGHEARRDTTPCTCTVQVPARRLPAPRGRYLMWHQVQRRAGSADAVVLEQALHNLETYPLLLKQLIGRPAGRAPRVAFWGHGRTYTRPAGRLGSSIKDTLTRHGAWFFAYTESGAAHVASRGFPRARITVVRNSTDTGALVADRERAEQPGTAEHAEAEALRQRYGLVRGRTALFLGGLDRPKRIPFLLDSVNRIADQLPGFRLLVAGDGSEQRLVAEAASRPGSPVVAVGRATGRSAALLGAVSDVMLMPGRVGLCAVDSFALRTPIITTDWRWHAPEFEYLVSGRNAAITPDHPAAFAAAAAALMHDPARLASLSAACATDAADYTAEGMATRFCDGLLRLISRR</sequence>
<gene>
    <name evidence="2" type="ORF">ABZZ21_08900</name>
</gene>
<dbReference type="GO" id="GO:0016757">
    <property type="term" value="F:glycosyltransferase activity"/>
    <property type="evidence" value="ECO:0007669"/>
    <property type="project" value="UniProtKB-KW"/>
</dbReference>
<dbReference type="Pfam" id="PF13692">
    <property type="entry name" value="Glyco_trans_1_4"/>
    <property type="match status" value="1"/>
</dbReference>
<comment type="caution">
    <text evidence="2">The sequence shown here is derived from an EMBL/GenBank/DDBJ whole genome shotgun (WGS) entry which is preliminary data.</text>
</comment>
<evidence type="ECO:0000313" key="2">
    <source>
        <dbReference type="EMBL" id="MET9844687.1"/>
    </source>
</evidence>
<dbReference type="EMBL" id="JBEXPZ010000009">
    <property type="protein sequence ID" value="MET9844687.1"/>
    <property type="molecule type" value="Genomic_DNA"/>
</dbReference>
<dbReference type="PANTHER" id="PTHR12526">
    <property type="entry name" value="GLYCOSYLTRANSFERASE"/>
    <property type="match status" value="1"/>
</dbReference>
<dbReference type="PANTHER" id="PTHR12526:SF635">
    <property type="entry name" value="GLYCOSYL TRANSFERASE GROUP 1"/>
    <property type="match status" value="1"/>
</dbReference>
<keyword evidence="2" id="KW-0808">Transferase</keyword>
<reference evidence="2 3" key="1">
    <citation type="submission" date="2024-06" db="EMBL/GenBank/DDBJ databases">
        <title>The Natural Products Discovery Center: Release of the First 8490 Sequenced Strains for Exploring Actinobacteria Biosynthetic Diversity.</title>
        <authorList>
            <person name="Kalkreuter E."/>
            <person name="Kautsar S.A."/>
            <person name="Yang D."/>
            <person name="Bader C.D."/>
            <person name="Teijaro C.N."/>
            <person name="Fluegel L."/>
            <person name="Davis C.M."/>
            <person name="Simpson J.R."/>
            <person name="Lauterbach L."/>
            <person name="Steele A.D."/>
            <person name="Gui C."/>
            <person name="Meng S."/>
            <person name="Li G."/>
            <person name="Viehrig K."/>
            <person name="Ye F."/>
            <person name="Su P."/>
            <person name="Kiefer A.F."/>
            <person name="Nichols A."/>
            <person name="Cepeda A.J."/>
            <person name="Yan W."/>
            <person name="Fan B."/>
            <person name="Jiang Y."/>
            <person name="Adhikari A."/>
            <person name="Zheng C.-J."/>
            <person name="Schuster L."/>
            <person name="Cowan T.M."/>
            <person name="Smanski M.J."/>
            <person name="Chevrette M.G."/>
            <person name="De Carvalho L.P.S."/>
            <person name="Shen B."/>
        </authorList>
    </citation>
    <scope>NUCLEOTIDE SEQUENCE [LARGE SCALE GENOMIC DNA]</scope>
    <source>
        <strain evidence="2 3">NPDC006434</strain>
    </source>
</reference>
<dbReference type="Gene3D" id="3.40.50.2000">
    <property type="entry name" value="Glycogen Phosphorylase B"/>
    <property type="match status" value="2"/>
</dbReference>
<proteinExistence type="predicted"/>
<organism evidence="2 3">
    <name type="scientific">Streptomyces ossamyceticus</name>
    <dbReference type="NCBI Taxonomy" id="249581"/>
    <lineage>
        <taxon>Bacteria</taxon>
        <taxon>Bacillati</taxon>
        <taxon>Actinomycetota</taxon>
        <taxon>Actinomycetes</taxon>
        <taxon>Kitasatosporales</taxon>
        <taxon>Streptomycetaceae</taxon>
        <taxon>Streptomyces</taxon>
    </lineage>
</organism>
<keyword evidence="3" id="KW-1185">Reference proteome</keyword>
<protein>
    <recommendedName>
        <fullName evidence="1">D-inositol 3-phosphate glycosyltransferase</fullName>
    </recommendedName>
</protein>
<dbReference type="SUPFAM" id="SSF53756">
    <property type="entry name" value="UDP-Glycosyltransferase/glycogen phosphorylase"/>
    <property type="match status" value="1"/>
</dbReference>
<dbReference type="Proteomes" id="UP001550210">
    <property type="component" value="Unassembled WGS sequence"/>
</dbReference>
<evidence type="ECO:0000256" key="1">
    <source>
        <dbReference type="ARBA" id="ARBA00021292"/>
    </source>
</evidence>
<evidence type="ECO:0000313" key="3">
    <source>
        <dbReference type="Proteomes" id="UP001550210"/>
    </source>
</evidence>